<dbReference type="AlphaFoldDB" id="A0A7R8CYR6"/>
<dbReference type="EMBL" id="HG994585">
    <property type="protein sequence ID" value="CAF2971213.1"/>
    <property type="molecule type" value="Genomic_DNA"/>
</dbReference>
<reference evidence="1" key="1">
    <citation type="submission" date="2021-02" db="EMBL/GenBank/DDBJ databases">
        <authorList>
            <person name="Bekaert M."/>
        </authorList>
    </citation>
    <scope>NUCLEOTIDE SEQUENCE</scope>
    <source>
        <strain evidence="1">IoA-00</strain>
    </source>
</reference>
<sequence length="112" mass="12900">MHIPGILRWIGAFSTQMQGRIVEDFVLRFGWAISLSLTEMGYVHENEHLNNCGKFRAVRDISVTPMDASDQSQILKMMDESHGVMHVRRRKTGKKHYEPLKALVETSDDQSR</sequence>
<organism evidence="1 2">
    <name type="scientific">Lepeophtheirus salmonis</name>
    <name type="common">Salmon louse</name>
    <name type="synonym">Caligus salmonis</name>
    <dbReference type="NCBI Taxonomy" id="72036"/>
    <lineage>
        <taxon>Eukaryota</taxon>
        <taxon>Metazoa</taxon>
        <taxon>Ecdysozoa</taxon>
        <taxon>Arthropoda</taxon>
        <taxon>Crustacea</taxon>
        <taxon>Multicrustacea</taxon>
        <taxon>Hexanauplia</taxon>
        <taxon>Copepoda</taxon>
        <taxon>Siphonostomatoida</taxon>
        <taxon>Caligidae</taxon>
        <taxon>Lepeophtheirus</taxon>
    </lineage>
</organism>
<dbReference type="OrthoDB" id="9970435at2759"/>
<protein>
    <submittedName>
        <fullName evidence="1">(salmon louse) hypothetical protein</fullName>
    </submittedName>
</protein>
<keyword evidence="2" id="KW-1185">Reference proteome</keyword>
<evidence type="ECO:0000313" key="1">
    <source>
        <dbReference type="EMBL" id="CAF2971213.1"/>
    </source>
</evidence>
<gene>
    <name evidence="1" type="ORF">LSAA_12188</name>
</gene>
<name>A0A7R8CYR6_LEPSM</name>
<proteinExistence type="predicted"/>
<accession>A0A7R8CYR6</accession>
<evidence type="ECO:0000313" key="2">
    <source>
        <dbReference type="Proteomes" id="UP000675881"/>
    </source>
</evidence>
<dbReference type="Proteomes" id="UP000675881">
    <property type="component" value="Chromosome 6"/>
</dbReference>